<feature type="domain" description="DUF8033" evidence="1">
    <location>
        <begin position="49"/>
        <end position="89"/>
    </location>
</feature>
<reference evidence="2 3" key="1">
    <citation type="submission" date="2018-09" db="EMBL/GenBank/DDBJ databases">
        <title>YIM 75507 draft genome.</title>
        <authorList>
            <person name="Tang S."/>
            <person name="Feng Y."/>
        </authorList>
    </citation>
    <scope>NUCLEOTIDE SEQUENCE [LARGE SCALE GENOMIC DNA]</scope>
    <source>
        <strain evidence="2 3">YIM 75507</strain>
    </source>
</reference>
<protein>
    <recommendedName>
        <fullName evidence="1">DUF8033 domain-containing protein</fullName>
    </recommendedName>
</protein>
<sequence>MRVQSIRRQVPALIQAREEFRSRGDTITGIRGPAATTGRLPRDLAEDYRAYAGDIEYTVLSYRTPIAWVVRDRIVIPPVRYSVTTSRHQSMASAALAWHQ</sequence>
<dbReference type="EMBL" id="QZEY01000017">
    <property type="protein sequence ID" value="RJL24025.1"/>
    <property type="molecule type" value="Genomic_DNA"/>
</dbReference>
<gene>
    <name evidence="2" type="ORF">D5H75_31865</name>
</gene>
<dbReference type="Pfam" id="PF26096">
    <property type="entry name" value="DUF8033"/>
    <property type="match status" value="1"/>
</dbReference>
<keyword evidence="3" id="KW-1185">Reference proteome</keyword>
<comment type="caution">
    <text evidence="2">The sequence shown here is derived from an EMBL/GenBank/DDBJ whole genome shotgun (WGS) entry which is preliminary data.</text>
</comment>
<dbReference type="AlphaFoldDB" id="A0A3A4A632"/>
<evidence type="ECO:0000313" key="2">
    <source>
        <dbReference type="EMBL" id="RJL24025.1"/>
    </source>
</evidence>
<dbReference type="InterPro" id="IPR058346">
    <property type="entry name" value="DUF8033"/>
</dbReference>
<proteinExistence type="predicted"/>
<dbReference type="Proteomes" id="UP000265768">
    <property type="component" value="Unassembled WGS sequence"/>
</dbReference>
<evidence type="ECO:0000259" key="1">
    <source>
        <dbReference type="Pfam" id="PF26096"/>
    </source>
</evidence>
<accession>A0A3A4A632</accession>
<organism evidence="2 3">
    <name type="scientific">Bailinhaonella thermotolerans</name>
    <dbReference type="NCBI Taxonomy" id="1070861"/>
    <lineage>
        <taxon>Bacteria</taxon>
        <taxon>Bacillati</taxon>
        <taxon>Actinomycetota</taxon>
        <taxon>Actinomycetes</taxon>
        <taxon>Streptosporangiales</taxon>
        <taxon>Streptosporangiaceae</taxon>
        <taxon>Bailinhaonella</taxon>
    </lineage>
</organism>
<name>A0A3A4A632_9ACTN</name>
<evidence type="ECO:0000313" key="3">
    <source>
        <dbReference type="Proteomes" id="UP000265768"/>
    </source>
</evidence>
<dbReference type="OrthoDB" id="3481820at2"/>
<dbReference type="RefSeq" id="WP_119930281.1">
    <property type="nucleotide sequence ID" value="NZ_QZEY01000017.1"/>
</dbReference>